<evidence type="ECO:0000259" key="1">
    <source>
        <dbReference type="SMART" id="SM01321"/>
    </source>
</evidence>
<dbReference type="InterPro" id="IPR036515">
    <property type="entry name" value="Transposase_17_sf"/>
</dbReference>
<dbReference type="NCBIfam" id="NF047646">
    <property type="entry name" value="REP_Tyr_transpos"/>
    <property type="match status" value="1"/>
</dbReference>
<evidence type="ECO:0000313" key="2">
    <source>
        <dbReference type="EMBL" id="MDR6841019.1"/>
    </source>
</evidence>
<organism evidence="2 3">
    <name type="scientific">Pseudoxanthomonas sacheonensis</name>
    <dbReference type="NCBI Taxonomy" id="443615"/>
    <lineage>
        <taxon>Bacteria</taxon>
        <taxon>Pseudomonadati</taxon>
        <taxon>Pseudomonadota</taxon>
        <taxon>Gammaproteobacteria</taxon>
        <taxon>Lysobacterales</taxon>
        <taxon>Lysobacteraceae</taxon>
        <taxon>Pseudoxanthomonas</taxon>
    </lineage>
</organism>
<dbReference type="EMBL" id="JAVDTT010000001">
    <property type="protein sequence ID" value="MDR6841019.1"/>
    <property type="molecule type" value="Genomic_DNA"/>
</dbReference>
<sequence>MPNYRRTDTPGATWFFTVNLLERHGNDLLVREMERLRACVLAEKQRRPFSILAWVVLPEHMHWIWRLPESDADYSTRWRRIKTDFSRGLPVAERRSAVRIARGERGIWQRRYWERQIRDADELIRYVEYIHFNPVKHGHAARPNDWPHSSFRSFVDRGRYPVDWAASTTLDWTSDG</sequence>
<dbReference type="RefSeq" id="WP_310091269.1">
    <property type="nucleotide sequence ID" value="NZ_JAVDTT010000001.1"/>
</dbReference>
<dbReference type="Proteomes" id="UP001254759">
    <property type="component" value="Unassembled WGS sequence"/>
</dbReference>
<dbReference type="PANTHER" id="PTHR36966:SF1">
    <property type="entry name" value="REP-ASSOCIATED TYROSINE TRANSPOSASE"/>
    <property type="match status" value="1"/>
</dbReference>
<reference evidence="2 3" key="1">
    <citation type="submission" date="2023-07" db="EMBL/GenBank/DDBJ databases">
        <title>Sorghum-associated microbial communities from plants grown in Nebraska, USA.</title>
        <authorList>
            <person name="Schachtman D."/>
        </authorList>
    </citation>
    <scope>NUCLEOTIDE SEQUENCE [LARGE SCALE GENOMIC DNA]</scope>
    <source>
        <strain evidence="2 3">BE107</strain>
    </source>
</reference>
<dbReference type="InterPro" id="IPR002686">
    <property type="entry name" value="Transposase_17"/>
</dbReference>
<name>A0ABU1RQG8_9GAMM</name>
<dbReference type="SUPFAM" id="SSF143422">
    <property type="entry name" value="Transposase IS200-like"/>
    <property type="match status" value="1"/>
</dbReference>
<evidence type="ECO:0000313" key="3">
    <source>
        <dbReference type="Proteomes" id="UP001254759"/>
    </source>
</evidence>
<accession>A0ABU1RQG8</accession>
<keyword evidence="3" id="KW-1185">Reference proteome</keyword>
<gene>
    <name evidence="2" type="ORF">J2W94_001283</name>
</gene>
<proteinExistence type="predicted"/>
<dbReference type="PANTHER" id="PTHR36966">
    <property type="entry name" value="REP-ASSOCIATED TYROSINE TRANSPOSASE"/>
    <property type="match status" value="1"/>
</dbReference>
<protein>
    <submittedName>
        <fullName evidence="2">Transposase</fullName>
    </submittedName>
</protein>
<dbReference type="SMART" id="SM01321">
    <property type="entry name" value="Y1_Tnp"/>
    <property type="match status" value="1"/>
</dbReference>
<dbReference type="Gene3D" id="3.30.70.1290">
    <property type="entry name" value="Transposase IS200-like"/>
    <property type="match status" value="1"/>
</dbReference>
<dbReference type="PROSITE" id="PS50096">
    <property type="entry name" value="IQ"/>
    <property type="match status" value="1"/>
</dbReference>
<comment type="caution">
    <text evidence="2">The sequence shown here is derived from an EMBL/GenBank/DDBJ whole genome shotgun (WGS) entry which is preliminary data.</text>
</comment>
<feature type="domain" description="Transposase IS200-like" evidence="1">
    <location>
        <begin position="9"/>
        <end position="133"/>
    </location>
</feature>
<dbReference type="InterPro" id="IPR052715">
    <property type="entry name" value="RAYT_transposase"/>
</dbReference>